<dbReference type="PROSITE" id="PS00690">
    <property type="entry name" value="DEAH_ATP_HELICASE"/>
    <property type="match status" value="1"/>
</dbReference>
<dbReference type="GO" id="GO:0043138">
    <property type="term" value="F:3'-5' DNA helicase activity"/>
    <property type="evidence" value="ECO:0007669"/>
    <property type="project" value="UniProtKB-EC"/>
</dbReference>
<evidence type="ECO:0000256" key="7">
    <source>
        <dbReference type="ARBA" id="ARBA00034617"/>
    </source>
</evidence>
<dbReference type="InterPro" id="IPR002464">
    <property type="entry name" value="DNA/RNA_helicase_DEAH_CS"/>
</dbReference>
<keyword evidence="6" id="KW-0238">DNA-binding</keyword>
<evidence type="ECO:0000313" key="11">
    <source>
        <dbReference type="EMBL" id="THD19397.1"/>
    </source>
</evidence>
<dbReference type="InterPro" id="IPR014001">
    <property type="entry name" value="Helicase_ATP-bd"/>
</dbReference>
<dbReference type="EMBL" id="JXXN02006523">
    <property type="protein sequence ID" value="THD19397.1"/>
    <property type="molecule type" value="Genomic_DNA"/>
</dbReference>
<dbReference type="SMART" id="SM00490">
    <property type="entry name" value="HELICc"/>
    <property type="match status" value="1"/>
</dbReference>
<dbReference type="SUPFAM" id="SSF52540">
    <property type="entry name" value="P-loop containing nucleoside triphosphate hydrolases"/>
    <property type="match status" value="1"/>
</dbReference>
<dbReference type="CDD" id="cd18794">
    <property type="entry name" value="SF2_C_RecQ"/>
    <property type="match status" value="1"/>
</dbReference>
<comment type="caution">
    <text evidence="11">The sequence shown here is derived from an EMBL/GenBank/DDBJ whole genome shotgun (WGS) entry which is preliminary data.</text>
</comment>
<dbReference type="FunFam" id="3.40.50.300:FF:001389">
    <property type="entry name" value="ATP-dependent DNA helicase RecQ"/>
    <property type="match status" value="1"/>
</dbReference>
<evidence type="ECO:0000256" key="2">
    <source>
        <dbReference type="ARBA" id="ARBA00022741"/>
    </source>
</evidence>
<dbReference type="InterPro" id="IPR027417">
    <property type="entry name" value="P-loop_NTPase"/>
</dbReference>
<evidence type="ECO:0000256" key="8">
    <source>
        <dbReference type="ARBA" id="ARBA00034808"/>
    </source>
</evidence>
<dbReference type="Proteomes" id="UP000230066">
    <property type="component" value="Unassembled WGS sequence"/>
</dbReference>
<dbReference type="GO" id="GO:0005737">
    <property type="term" value="C:cytoplasm"/>
    <property type="evidence" value="ECO:0007669"/>
    <property type="project" value="TreeGrafter"/>
</dbReference>
<evidence type="ECO:0000259" key="9">
    <source>
        <dbReference type="PROSITE" id="PS51192"/>
    </source>
</evidence>
<dbReference type="Gene3D" id="3.40.50.300">
    <property type="entry name" value="P-loop containing nucleotide triphosphate hydrolases"/>
    <property type="match status" value="2"/>
</dbReference>
<dbReference type="CDD" id="cd17920">
    <property type="entry name" value="DEXHc_RecQ"/>
    <property type="match status" value="1"/>
</dbReference>
<evidence type="ECO:0000256" key="4">
    <source>
        <dbReference type="ARBA" id="ARBA00022806"/>
    </source>
</evidence>
<organism evidence="11 12">
    <name type="scientific">Fasciola hepatica</name>
    <name type="common">Liver fluke</name>
    <dbReference type="NCBI Taxonomy" id="6192"/>
    <lineage>
        <taxon>Eukaryota</taxon>
        <taxon>Metazoa</taxon>
        <taxon>Spiralia</taxon>
        <taxon>Lophotrochozoa</taxon>
        <taxon>Platyhelminthes</taxon>
        <taxon>Trematoda</taxon>
        <taxon>Digenea</taxon>
        <taxon>Plagiorchiida</taxon>
        <taxon>Echinostomata</taxon>
        <taxon>Echinostomatoidea</taxon>
        <taxon>Fasciolidae</taxon>
        <taxon>Fasciola</taxon>
    </lineage>
</organism>
<dbReference type="Pfam" id="PF00271">
    <property type="entry name" value="Helicase_C"/>
    <property type="match status" value="1"/>
</dbReference>
<comment type="catalytic activity">
    <reaction evidence="7">
        <text>Couples ATP hydrolysis with the unwinding of duplex DNA by translocating in the 3'-5' direction.</text>
        <dbReference type="EC" id="5.6.2.4"/>
    </reaction>
</comment>
<dbReference type="InterPro" id="IPR004589">
    <property type="entry name" value="DNA_helicase_ATP-dep_RecQ"/>
</dbReference>
<reference evidence="11" key="1">
    <citation type="submission" date="2019-03" db="EMBL/GenBank/DDBJ databases">
        <title>Improved annotation for the trematode Fasciola hepatica.</title>
        <authorList>
            <person name="Choi Y.-J."/>
            <person name="Martin J."/>
            <person name="Mitreva M."/>
        </authorList>
    </citation>
    <scope>NUCLEOTIDE SEQUENCE [LARGE SCALE GENOMIC DNA]</scope>
</reference>
<dbReference type="NCBIfam" id="TIGR00614">
    <property type="entry name" value="recQ_fam"/>
    <property type="match status" value="1"/>
</dbReference>
<evidence type="ECO:0000256" key="5">
    <source>
        <dbReference type="ARBA" id="ARBA00022840"/>
    </source>
</evidence>
<evidence type="ECO:0000256" key="6">
    <source>
        <dbReference type="ARBA" id="ARBA00023125"/>
    </source>
</evidence>
<dbReference type="GO" id="GO:0000724">
    <property type="term" value="P:double-strand break repair via homologous recombination"/>
    <property type="evidence" value="ECO:0007669"/>
    <property type="project" value="TreeGrafter"/>
</dbReference>
<keyword evidence="12" id="KW-1185">Reference proteome</keyword>
<name>A0A4E0RDK6_FASHE</name>
<evidence type="ECO:0000256" key="1">
    <source>
        <dbReference type="ARBA" id="ARBA00005446"/>
    </source>
</evidence>
<dbReference type="InterPro" id="IPR011545">
    <property type="entry name" value="DEAD/DEAH_box_helicase_dom"/>
</dbReference>
<comment type="similarity">
    <text evidence="1">Belongs to the helicase family. RecQ subfamily.</text>
</comment>
<keyword evidence="5" id="KW-0067">ATP-binding</keyword>
<keyword evidence="2" id="KW-0547">Nucleotide-binding</keyword>
<feature type="domain" description="Helicase ATP-binding" evidence="9">
    <location>
        <begin position="32"/>
        <end position="211"/>
    </location>
</feature>
<dbReference type="GO" id="GO:0003677">
    <property type="term" value="F:DNA binding"/>
    <property type="evidence" value="ECO:0007669"/>
    <property type="project" value="UniProtKB-KW"/>
</dbReference>
<dbReference type="GO" id="GO:0005694">
    <property type="term" value="C:chromosome"/>
    <property type="evidence" value="ECO:0007669"/>
    <property type="project" value="TreeGrafter"/>
</dbReference>
<dbReference type="GO" id="GO:0005524">
    <property type="term" value="F:ATP binding"/>
    <property type="evidence" value="ECO:0007669"/>
    <property type="project" value="UniProtKB-KW"/>
</dbReference>
<dbReference type="GO" id="GO:0009378">
    <property type="term" value="F:four-way junction helicase activity"/>
    <property type="evidence" value="ECO:0007669"/>
    <property type="project" value="TreeGrafter"/>
</dbReference>
<evidence type="ECO:0000259" key="10">
    <source>
        <dbReference type="PROSITE" id="PS51194"/>
    </source>
</evidence>
<sequence>METDDGDRLAELMKTVFKLNSFKSELQEQAIRYVALRKSDVFISMPTGSGKSLCFQLPAVYAGGVAIVISPLLALIQDQLTHLHKLRISAATINSRLTDKQRKDLISRLINSSVMKNGLPKLLYVTPEQLQTNAFSSLAKKLYTDGSLSYFVVDEAHCVSEWGHDFRPAYLHLGKARKALFPSVPCIALTATATSRVQTDIIKNLQLGTGHDNKQASPGLKEFKCGVFRKNLFYDVVFADLLENPYDEVFRFAASCLSWDGSAYTEWKSLGSGIIYCRTRFECETMASRLSSQGLPTRAYHAGLKKEDRENVQSDWSSGTVPVVAATISFGMGVDKPNVRFVFHWTIPKSIAAYYQESGRAGRDGLPSHCRIYCLTQERNAVLFLTSQQNQRGASQKSNNTENRKLDLNKMISYVESVVQQQGKSSTDDGALLECHNTGQPTRLPPTIRSRPPGKVHIAAITDQLQDRCNWAHYDSFERLFLQPTNDMLLYCLIDVATSSNSPP</sequence>
<evidence type="ECO:0000313" key="12">
    <source>
        <dbReference type="Proteomes" id="UP000230066"/>
    </source>
</evidence>
<accession>A0A4E0RDK6</accession>
<dbReference type="GO" id="GO:0005634">
    <property type="term" value="C:nucleus"/>
    <property type="evidence" value="ECO:0007669"/>
    <property type="project" value="TreeGrafter"/>
</dbReference>
<evidence type="ECO:0000256" key="3">
    <source>
        <dbReference type="ARBA" id="ARBA00022801"/>
    </source>
</evidence>
<proteinExistence type="inferred from homology"/>
<keyword evidence="3" id="KW-0378">Hydrolase</keyword>
<dbReference type="PROSITE" id="PS51194">
    <property type="entry name" value="HELICASE_CTER"/>
    <property type="match status" value="1"/>
</dbReference>
<dbReference type="PANTHER" id="PTHR13710:SF152">
    <property type="entry name" value="ATP-DEPENDENT DNA HELICASE Q5"/>
    <property type="match status" value="1"/>
</dbReference>
<keyword evidence="4 11" id="KW-0347">Helicase</keyword>
<dbReference type="EC" id="5.6.2.4" evidence="8"/>
<dbReference type="SMART" id="SM00487">
    <property type="entry name" value="DEXDc"/>
    <property type="match status" value="1"/>
</dbReference>
<dbReference type="GO" id="GO:0016787">
    <property type="term" value="F:hydrolase activity"/>
    <property type="evidence" value="ECO:0007669"/>
    <property type="project" value="UniProtKB-KW"/>
</dbReference>
<dbReference type="PANTHER" id="PTHR13710">
    <property type="entry name" value="DNA HELICASE RECQ FAMILY MEMBER"/>
    <property type="match status" value="1"/>
</dbReference>
<dbReference type="InterPro" id="IPR001650">
    <property type="entry name" value="Helicase_C-like"/>
</dbReference>
<feature type="domain" description="Helicase C-terminal" evidence="10">
    <location>
        <begin position="259"/>
        <end position="412"/>
    </location>
</feature>
<dbReference type="AlphaFoldDB" id="A0A4E0RDK6"/>
<dbReference type="PROSITE" id="PS51192">
    <property type="entry name" value="HELICASE_ATP_BIND_1"/>
    <property type="match status" value="1"/>
</dbReference>
<gene>
    <name evidence="11" type="ORF">D915_009855</name>
</gene>
<dbReference type="Pfam" id="PF00270">
    <property type="entry name" value="DEAD"/>
    <property type="match status" value="1"/>
</dbReference>
<protein>
    <recommendedName>
        <fullName evidence="8">DNA 3'-5' helicase</fullName>
        <ecNumber evidence="8">5.6.2.4</ecNumber>
    </recommendedName>
</protein>